<keyword evidence="7" id="KW-0636">Prenylation</keyword>
<dbReference type="PANTHER" id="PTHR47981">
    <property type="entry name" value="RAB FAMILY"/>
    <property type="match status" value="1"/>
</dbReference>
<evidence type="ECO:0000256" key="5">
    <source>
        <dbReference type="ARBA" id="ARBA00023134"/>
    </source>
</evidence>
<dbReference type="GO" id="GO:0005774">
    <property type="term" value="C:vacuolar membrane"/>
    <property type="evidence" value="ECO:0007669"/>
    <property type="project" value="TreeGrafter"/>
</dbReference>
<dbReference type="Proteomes" id="UP000053144">
    <property type="component" value="Chromosome 4"/>
</dbReference>
<keyword evidence="2" id="KW-0488">Methylation</keyword>
<dbReference type="Gene3D" id="3.40.50.300">
    <property type="entry name" value="P-loop containing nucleotide triphosphate hydrolases"/>
    <property type="match status" value="1"/>
</dbReference>
<evidence type="ECO:0000256" key="8">
    <source>
        <dbReference type="ARBA" id="ARBA00046278"/>
    </source>
</evidence>
<evidence type="ECO:0000313" key="9">
    <source>
        <dbReference type="EMBL" id="KOM41422.1"/>
    </source>
</evidence>
<evidence type="ECO:0000256" key="3">
    <source>
        <dbReference type="ARBA" id="ARBA00022741"/>
    </source>
</evidence>
<comment type="subcellular location">
    <subcellularLocation>
        <location evidence="8">Endomembrane system</location>
        <topology evidence="8">Lipid-anchor</topology>
        <orientation evidence="8">Cytoplasmic side</orientation>
    </subcellularLocation>
</comment>
<proteinExistence type="inferred from homology"/>
<reference evidence="10" key="1">
    <citation type="journal article" date="2015" name="Proc. Natl. Acad. Sci. U.S.A.">
        <title>Genome sequencing of adzuki bean (Vigna angularis) provides insight into high starch and low fat accumulation and domestication.</title>
        <authorList>
            <person name="Yang K."/>
            <person name="Tian Z."/>
            <person name="Chen C."/>
            <person name="Luo L."/>
            <person name="Zhao B."/>
            <person name="Wang Z."/>
            <person name="Yu L."/>
            <person name="Li Y."/>
            <person name="Sun Y."/>
            <person name="Li W."/>
            <person name="Chen Y."/>
            <person name="Li Y."/>
            <person name="Zhang Y."/>
            <person name="Ai D."/>
            <person name="Zhao J."/>
            <person name="Shang C."/>
            <person name="Ma Y."/>
            <person name="Wu B."/>
            <person name="Wang M."/>
            <person name="Gao L."/>
            <person name="Sun D."/>
            <person name="Zhang P."/>
            <person name="Guo F."/>
            <person name="Wang W."/>
            <person name="Li Y."/>
            <person name="Wang J."/>
            <person name="Varshney R.K."/>
            <person name="Wang J."/>
            <person name="Ling H.Q."/>
            <person name="Wan P."/>
        </authorList>
    </citation>
    <scope>NUCLEOTIDE SEQUENCE</scope>
    <source>
        <strain evidence="10">cv. Jingnong 6</strain>
    </source>
</reference>
<dbReference type="SUPFAM" id="SSF52540">
    <property type="entry name" value="P-loop containing nucleoside triphosphate hydrolases"/>
    <property type="match status" value="1"/>
</dbReference>
<evidence type="ECO:0000256" key="7">
    <source>
        <dbReference type="ARBA" id="ARBA00023289"/>
    </source>
</evidence>
<gene>
    <name evidence="9" type="ORF">LR48_Vigan04g162000</name>
</gene>
<evidence type="ECO:0000256" key="6">
    <source>
        <dbReference type="ARBA" id="ARBA00023288"/>
    </source>
</evidence>
<dbReference type="STRING" id="3914.A0A0L9UFS9"/>
<sequence>MDVQRAVMGSLIQPIMNVRLDQGRTFKAGRVLDNVHLSSLLNVHPMGADVHNIRNVRLDQGRTPIMNVRLDQGRTFKAGRVLDNVHLSSLLNVRPMGADVHNIRNVRLDQGRTFILAGLDQGRTFKAGRVLDNVHLSSLLNVRPRGADVHNIRNVRLDQGRTFILAGRDQGRTSRVPLIYEYATGQLYTLGIWQTDVYGVTIKANSALVKAKDWCASKGNIPYFETSAKEDFNVDAAFLCIAKAALANEHEQDM</sequence>
<dbReference type="GO" id="GO:0005525">
    <property type="term" value="F:GTP binding"/>
    <property type="evidence" value="ECO:0007669"/>
    <property type="project" value="UniProtKB-KW"/>
</dbReference>
<keyword evidence="3" id="KW-0547">Nucleotide-binding</keyword>
<dbReference type="GO" id="GO:0012505">
    <property type="term" value="C:endomembrane system"/>
    <property type="evidence" value="ECO:0007669"/>
    <property type="project" value="UniProtKB-SubCell"/>
</dbReference>
<keyword evidence="4" id="KW-0653">Protein transport</keyword>
<comment type="similarity">
    <text evidence="1">Belongs to the small GTPase superfamily. Rab family.</text>
</comment>
<organism evidence="9 10">
    <name type="scientific">Phaseolus angularis</name>
    <name type="common">Azuki bean</name>
    <name type="synonym">Vigna angularis</name>
    <dbReference type="NCBI Taxonomy" id="3914"/>
    <lineage>
        <taxon>Eukaryota</taxon>
        <taxon>Viridiplantae</taxon>
        <taxon>Streptophyta</taxon>
        <taxon>Embryophyta</taxon>
        <taxon>Tracheophyta</taxon>
        <taxon>Spermatophyta</taxon>
        <taxon>Magnoliopsida</taxon>
        <taxon>eudicotyledons</taxon>
        <taxon>Gunneridae</taxon>
        <taxon>Pentapetalae</taxon>
        <taxon>rosids</taxon>
        <taxon>fabids</taxon>
        <taxon>Fabales</taxon>
        <taxon>Fabaceae</taxon>
        <taxon>Papilionoideae</taxon>
        <taxon>50 kb inversion clade</taxon>
        <taxon>NPAAA clade</taxon>
        <taxon>indigoferoid/millettioid clade</taxon>
        <taxon>Phaseoleae</taxon>
        <taxon>Vigna</taxon>
    </lineage>
</organism>
<accession>A0A0L9UFS9</accession>
<evidence type="ECO:0000256" key="1">
    <source>
        <dbReference type="ARBA" id="ARBA00006270"/>
    </source>
</evidence>
<dbReference type="PANTHER" id="PTHR47981:SF2">
    <property type="entry name" value="RAS-RELATED PROTEIN RABG3B"/>
    <property type="match status" value="1"/>
</dbReference>
<dbReference type="InterPro" id="IPR027417">
    <property type="entry name" value="P-loop_NTPase"/>
</dbReference>
<protein>
    <submittedName>
        <fullName evidence="9">Uncharacterized protein</fullName>
    </submittedName>
</protein>
<evidence type="ECO:0000256" key="4">
    <source>
        <dbReference type="ARBA" id="ARBA00022927"/>
    </source>
</evidence>
<keyword evidence="6" id="KW-0449">Lipoprotein</keyword>
<dbReference type="AlphaFoldDB" id="A0A0L9UFS9"/>
<keyword evidence="5" id="KW-0342">GTP-binding</keyword>
<keyword evidence="4" id="KW-0813">Transport</keyword>
<dbReference type="EMBL" id="CM003374">
    <property type="protein sequence ID" value="KOM41422.1"/>
    <property type="molecule type" value="Genomic_DNA"/>
</dbReference>
<name>A0A0L9UFS9_PHAAN</name>
<evidence type="ECO:0000256" key="2">
    <source>
        <dbReference type="ARBA" id="ARBA00022481"/>
    </source>
</evidence>
<dbReference type="GO" id="GO:0015031">
    <property type="term" value="P:protein transport"/>
    <property type="evidence" value="ECO:0007669"/>
    <property type="project" value="UniProtKB-KW"/>
</dbReference>
<dbReference type="Gramene" id="KOM41422">
    <property type="protein sequence ID" value="KOM41422"/>
    <property type="gene ID" value="LR48_Vigan04g162000"/>
</dbReference>
<evidence type="ECO:0000313" key="10">
    <source>
        <dbReference type="Proteomes" id="UP000053144"/>
    </source>
</evidence>